<name>A0ACC0CVW7_9PEZI</name>
<dbReference type="EMBL" id="MU394337">
    <property type="protein sequence ID" value="KAI6084456.1"/>
    <property type="molecule type" value="Genomic_DNA"/>
</dbReference>
<proteinExistence type="predicted"/>
<reference evidence="1 2" key="1">
    <citation type="journal article" date="2022" name="New Phytol.">
        <title>Ecological generalism drives hyperdiversity of secondary metabolite gene clusters in xylarialean endophytes.</title>
        <authorList>
            <person name="Franco M.E.E."/>
            <person name="Wisecaver J.H."/>
            <person name="Arnold A.E."/>
            <person name="Ju Y.M."/>
            <person name="Slot J.C."/>
            <person name="Ahrendt S."/>
            <person name="Moore L.P."/>
            <person name="Eastman K.E."/>
            <person name="Scott K."/>
            <person name="Konkel Z."/>
            <person name="Mondo S.J."/>
            <person name="Kuo A."/>
            <person name="Hayes R.D."/>
            <person name="Haridas S."/>
            <person name="Andreopoulos B."/>
            <person name="Riley R."/>
            <person name="LaButti K."/>
            <person name="Pangilinan J."/>
            <person name="Lipzen A."/>
            <person name="Amirebrahimi M."/>
            <person name="Yan J."/>
            <person name="Adam C."/>
            <person name="Keymanesh K."/>
            <person name="Ng V."/>
            <person name="Louie K."/>
            <person name="Northen T."/>
            <person name="Drula E."/>
            <person name="Henrissat B."/>
            <person name="Hsieh H.M."/>
            <person name="Youens-Clark K."/>
            <person name="Lutzoni F."/>
            <person name="Miadlikowska J."/>
            <person name="Eastwood D.C."/>
            <person name="Hamelin R.C."/>
            <person name="Grigoriev I.V."/>
            <person name="U'Ren J.M."/>
        </authorList>
    </citation>
    <scope>NUCLEOTIDE SEQUENCE [LARGE SCALE GENOMIC DNA]</scope>
    <source>
        <strain evidence="1 2">ER1909</strain>
    </source>
</reference>
<accession>A0ACC0CVW7</accession>
<protein>
    <submittedName>
        <fullName evidence="1">Uncharacterized protein</fullName>
    </submittedName>
</protein>
<keyword evidence="2" id="KW-1185">Reference proteome</keyword>
<comment type="caution">
    <text evidence="1">The sequence shown here is derived from an EMBL/GenBank/DDBJ whole genome shotgun (WGS) entry which is preliminary data.</text>
</comment>
<organism evidence="1 2">
    <name type="scientific">Hypoxylon rubiginosum</name>
    <dbReference type="NCBI Taxonomy" id="110542"/>
    <lineage>
        <taxon>Eukaryota</taxon>
        <taxon>Fungi</taxon>
        <taxon>Dikarya</taxon>
        <taxon>Ascomycota</taxon>
        <taxon>Pezizomycotina</taxon>
        <taxon>Sordariomycetes</taxon>
        <taxon>Xylariomycetidae</taxon>
        <taxon>Xylariales</taxon>
        <taxon>Hypoxylaceae</taxon>
        <taxon>Hypoxylon</taxon>
    </lineage>
</organism>
<evidence type="ECO:0000313" key="2">
    <source>
        <dbReference type="Proteomes" id="UP001497680"/>
    </source>
</evidence>
<evidence type="ECO:0000313" key="1">
    <source>
        <dbReference type="EMBL" id="KAI6084456.1"/>
    </source>
</evidence>
<gene>
    <name evidence="1" type="ORF">F4821DRAFT_261976</name>
</gene>
<sequence length="210" mass="23314">MASQWKRLPSHSVNEVRLLALVTAYILGLSVSDQHIDRLPRRVRTPVQLLLHPPSATAQQLPRPPPANPQQPPPPLLAIGYSDFVDPTTSTSVVFEIWCRLPGSVSIRKSLEYNSQPSTMPISLTSACPLYLILGCFDHTLSVSRNHPQLQDASQRRTHQSRRAQFKQAKTKRVQPLSWIQTCNSPTTNATTAGNRLATIIGSRSVRLSL</sequence>
<dbReference type="Proteomes" id="UP001497680">
    <property type="component" value="Unassembled WGS sequence"/>
</dbReference>